<dbReference type="SUPFAM" id="SSF82895">
    <property type="entry name" value="TSP-1 type 1 repeat"/>
    <property type="match status" value="2"/>
</dbReference>
<dbReference type="PANTHER" id="PTHR22906:SF43">
    <property type="entry name" value="PROPERDIN"/>
    <property type="match status" value="1"/>
</dbReference>
<proteinExistence type="predicted"/>
<dbReference type="InterPro" id="IPR000884">
    <property type="entry name" value="TSP1_rpt"/>
</dbReference>
<evidence type="ECO:0000256" key="1">
    <source>
        <dbReference type="ARBA" id="ARBA00004613"/>
    </source>
</evidence>
<dbReference type="EMBL" id="CALNXI010001082">
    <property type="protein sequence ID" value="CAH3154638.1"/>
    <property type="molecule type" value="Genomic_DNA"/>
</dbReference>
<keyword evidence="2" id="KW-0964">Secreted</keyword>
<protein>
    <submittedName>
        <fullName evidence="7">Uncharacterized protein</fullName>
    </submittedName>
</protein>
<keyword evidence="3" id="KW-0732">Signal</keyword>
<dbReference type="Gene3D" id="2.20.100.10">
    <property type="entry name" value="Thrombospondin type-1 (TSP1) repeat"/>
    <property type="match status" value="2"/>
</dbReference>
<evidence type="ECO:0000256" key="5">
    <source>
        <dbReference type="ARBA" id="ARBA00023157"/>
    </source>
</evidence>
<comment type="caution">
    <text evidence="7">The sequence shown here is derived from an EMBL/GenBank/DDBJ whole genome shotgun (WGS) entry which is preliminary data.</text>
</comment>
<feature type="region of interest" description="Disordered" evidence="6">
    <location>
        <begin position="89"/>
        <end position="133"/>
    </location>
</feature>
<keyword evidence="5" id="KW-1015">Disulfide bond</keyword>
<reference evidence="7 8" key="1">
    <citation type="submission" date="2022-05" db="EMBL/GenBank/DDBJ databases">
        <authorList>
            <consortium name="Genoscope - CEA"/>
            <person name="William W."/>
        </authorList>
    </citation>
    <scope>NUCLEOTIDE SEQUENCE [LARGE SCALE GENOMIC DNA]</scope>
</reference>
<feature type="compositionally biased region" description="Acidic residues" evidence="6">
    <location>
        <begin position="553"/>
        <end position="567"/>
    </location>
</feature>
<feature type="compositionally biased region" description="Acidic residues" evidence="6">
    <location>
        <begin position="469"/>
        <end position="481"/>
    </location>
</feature>
<evidence type="ECO:0000256" key="4">
    <source>
        <dbReference type="ARBA" id="ARBA00022737"/>
    </source>
</evidence>
<feature type="compositionally biased region" description="Acidic residues" evidence="6">
    <location>
        <begin position="579"/>
        <end position="591"/>
    </location>
</feature>
<dbReference type="Proteomes" id="UP001159427">
    <property type="component" value="Unassembled WGS sequence"/>
</dbReference>
<feature type="region of interest" description="Disordered" evidence="6">
    <location>
        <begin position="438"/>
        <end position="651"/>
    </location>
</feature>
<organism evidence="7 8">
    <name type="scientific">Porites evermanni</name>
    <dbReference type="NCBI Taxonomy" id="104178"/>
    <lineage>
        <taxon>Eukaryota</taxon>
        <taxon>Metazoa</taxon>
        <taxon>Cnidaria</taxon>
        <taxon>Anthozoa</taxon>
        <taxon>Hexacorallia</taxon>
        <taxon>Scleractinia</taxon>
        <taxon>Fungiina</taxon>
        <taxon>Poritidae</taxon>
        <taxon>Porites</taxon>
    </lineage>
</organism>
<sequence length="651" mass="72682">MHKKKAGKFMFIRNVLVVVFFPSVALLNNISAELNSSSVAEPAQDFSSIIESLIPDGEKELVKRQQQTKGTFKLFILDERDNEEINELSRLQDPAVTQDPPQVGGAINDGDSNKENLNSPGGHAQVPSDQKETGSNALANISEFLRNKEGDATIPVNGDFTPWTPWSPCPDACGRTALRSRERYCTNPAPTNGGKNCEGPRFQLKLCKIKQCAVNGGFSSWSHWSHCSQKCGQGMKHRRRYCNNPKPANGGQTCKGSHKQAKPCYGRRCQDQDSIVDINPQTICGYNPCAVAKCILLPYATCVSDFKCRPVFFDSEERKVPQCSGDNLYLNVNAQTVCRFDPCKYTTCLQGTAAKCVVNTRCHPVFLDAFGKIMKCKGVFKVPARYICGYDPCSGATCTSDPTARCLVDHTCKSMFVNAYNQKTKGCRARHHIIKDDEEGEQVREEGNASDDEDQLSKLVDSKLNGDDKDTDAEDEDDADDDGARLRKLMRSAKLSTREKSNNNDDEDDDDDNQKSKDSGEVVESVEDNSDNEILAKLLKSKLRGKEKLNDNKDDDDDDDNDDESLQTEDKLASSKEDASDENSDGDDDNIDANNSNETDDNKKRSKFPLRFKPPKLKDTHKRVKKSRFRHPKKKSKHLKSKHKRWLETAS</sequence>
<dbReference type="InterPro" id="IPR036383">
    <property type="entry name" value="TSP1_rpt_sf"/>
</dbReference>
<feature type="compositionally biased region" description="Basic and acidic residues" evidence="6">
    <location>
        <begin position="568"/>
        <end position="578"/>
    </location>
</feature>
<name>A0ABN8Q4W0_9CNID</name>
<gene>
    <name evidence="7" type="ORF">PEVE_00001484</name>
</gene>
<evidence type="ECO:0000313" key="7">
    <source>
        <dbReference type="EMBL" id="CAH3154638.1"/>
    </source>
</evidence>
<keyword evidence="4" id="KW-0677">Repeat</keyword>
<accession>A0ABN8Q4W0</accession>
<evidence type="ECO:0000313" key="8">
    <source>
        <dbReference type="Proteomes" id="UP001159427"/>
    </source>
</evidence>
<dbReference type="InterPro" id="IPR052065">
    <property type="entry name" value="Compl_asym_regulator"/>
</dbReference>
<evidence type="ECO:0000256" key="6">
    <source>
        <dbReference type="SAM" id="MobiDB-lite"/>
    </source>
</evidence>
<evidence type="ECO:0000256" key="2">
    <source>
        <dbReference type="ARBA" id="ARBA00022525"/>
    </source>
</evidence>
<dbReference type="PANTHER" id="PTHR22906">
    <property type="entry name" value="PROPERDIN"/>
    <property type="match status" value="1"/>
</dbReference>
<keyword evidence="8" id="KW-1185">Reference proteome</keyword>
<comment type="subcellular location">
    <subcellularLocation>
        <location evidence="1">Secreted</location>
    </subcellularLocation>
</comment>
<evidence type="ECO:0000256" key="3">
    <source>
        <dbReference type="ARBA" id="ARBA00022729"/>
    </source>
</evidence>
<dbReference type="Pfam" id="PF00090">
    <property type="entry name" value="TSP_1"/>
    <property type="match status" value="2"/>
</dbReference>
<dbReference type="SMART" id="SM00209">
    <property type="entry name" value="TSP1"/>
    <property type="match status" value="2"/>
</dbReference>
<dbReference type="PROSITE" id="PS50092">
    <property type="entry name" value="TSP1"/>
    <property type="match status" value="2"/>
</dbReference>
<feature type="compositionally biased region" description="Basic residues" evidence="6">
    <location>
        <begin position="604"/>
        <end position="645"/>
    </location>
</feature>